<evidence type="ECO:0000256" key="1">
    <source>
        <dbReference type="SAM" id="MobiDB-lite"/>
    </source>
</evidence>
<feature type="region of interest" description="Disordered" evidence="1">
    <location>
        <begin position="135"/>
        <end position="161"/>
    </location>
</feature>
<dbReference type="Proteomes" id="UP000646738">
    <property type="component" value="Unassembled WGS sequence"/>
</dbReference>
<organism evidence="2 3">
    <name type="scientific">Streptomyces rubradiris</name>
    <name type="common">Streptomyces achromogenes subsp. rubradiris</name>
    <dbReference type="NCBI Taxonomy" id="285531"/>
    <lineage>
        <taxon>Bacteria</taxon>
        <taxon>Bacillati</taxon>
        <taxon>Actinomycetota</taxon>
        <taxon>Actinomycetes</taxon>
        <taxon>Kitasatosporales</taxon>
        <taxon>Streptomycetaceae</taxon>
        <taxon>Streptomyces</taxon>
    </lineage>
</organism>
<accession>A0ABQ3RBM4</accession>
<proteinExistence type="predicted"/>
<evidence type="ECO:0008006" key="4">
    <source>
        <dbReference type="Google" id="ProtNLM"/>
    </source>
</evidence>
<name>A0ABQ3RBM4_STRRR</name>
<evidence type="ECO:0000313" key="2">
    <source>
        <dbReference type="EMBL" id="GHI53254.1"/>
    </source>
</evidence>
<gene>
    <name evidence="2" type="ORF">Srubr_31000</name>
</gene>
<dbReference type="EMBL" id="BNEA01000015">
    <property type="protein sequence ID" value="GHI53254.1"/>
    <property type="molecule type" value="Genomic_DNA"/>
</dbReference>
<feature type="region of interest" description="Disordered" evidence="1">
    <location>
        <begin position="1"/>
        <end position="21"/>
    </location>
</feature>
<reference evidence="3" key="1">
    <citation type="submission" date="2023-07" db="EMBL/GenBank/DDBJ databases">
        <title>Whole genome shotgun sequence of Streptomyces achromogenes subsp. rubradiris NBRC 14000.</title>
        <authorList>
            <person name="Komaki H."/>
            <person name="Tamura T."/>
        </authorList>
    </citation>
    <scope>NUCLEOTIDE SEQUENCE [LARGE SCALE GENOMIC DNA]</scope>
    <source>
        <strain evidence="3">NBRC 14000</strain>
    </source>
</reference>
<comment type="caution">
    <text evidence="2">The sequence shown here is derived from an EMBL/GenBank/DDBJ whole genome shotgun (WGS) entry which is preliminary data.</text>
</comment>
<evidence type="ECO:0000313" key="3">
    <source>
        <dbReference type="Proteomes" id="UP000646738"/>
    </source>
</evidence>
<protein>
    <recommendedName>
        <fullName evidence="4">DDE superfamily endonuclease</fullName>
    </recommendedName>
</protein>
<sequence>MRRLDLFEDEGGQSMTPPRARSWGRIGCTPVVRVRGRDSGRVSMAGMTCHKPGERSWMFYAVREYNGRKDQPKGFGWRDFRDLLIRARIQRGGPIVLVWDNVRIHLTAPLREFTQPTPTGSLYSSCPPMRRISTRRRASGRWSSATLATSPPPTWARSPGL</sequence>
<keyword evidence="3" id="KW-1185">Reference proteome</keyword>